<protein>
    <submittedName>
        <fullName evidence="1">Uncharacterized protein</fullName>
    </submittedName>
</protein>
<dbReference type="AlphaFoldDB" id="A0A6C0HDY6"/>
<organism evidence="1">
    <name type="scientific">viral metagenome</name>
    <dbReference type="NCBI Taxonomy" id="1070528"/>
    <lineage>
        <taxon>unclassified sequences</taxon>
        <taxon>metagenomes</taxon>
        <taxon>organismal metagenomes</taxon>
    </lineage>
</organism>
<dbReference type="EMBL" id="MN739940">
    <property type="protein sequence ID" value="QHT78832.1"/>
    <property type="molecule type" value="Genomic_DNA"/>
</dbReference>
<sequence>MWTNQNSDALIKLRLNNALKQYDFTNVYKYVFEYNLMTEYTNMLLNLMVGNEFNSFNHSGLKFIEDMIIQGYYDPLPWITKHYKLFGNSNVMNVIQHILIAVKEREEKVKQLKEILNGEFGDVGKYVVSQYL</sequence>
<evidence type="ECO:0000313" key="1">
    <source>
        <dbReference type="EMBL" id="QHT78832.1"/>
    </source>
</evidence>
<reference evidence="1" key="1">
    <citation type="journal article" date="2020" name="Nature">
        <title>Giant virus diversity and host interactions through global metagenomics.</title>
        <authorList>
            <person name="Schulz F."/>
            <person name="Roux S."/>
            <person name="Paez-Espino D."/>
            <person name="Jungbluth S."/>
            <person name="Walsh D.A."/>
            <person name="Denef V.J."/>
            <person name="McMahon K.D."/>
            <person name="Konstantinidis K.T."/>
            <person name="Eloe-Fadrosh E.A."/>
            <person name="Kyrpides N.C."/>
            <person name="Woyke T."/>
        </authorList>
    </citation>
    <scope>NUCLEOTIDE SEQUENCE</scope>
    <source>
        <strain evidence="1">GVMAG-M-3300023179-92</strain>
    </source>
</reference>
<accession>A0A6C0HDY6</accession>
<proteinExistence type="predicted"/>
<name>A0A6C0HDY6_9ZZZZ</name>